<feature type="domain" description="Methyltransferase" evidence="1">
    <location>
        <begin position="53"/>
        <end position="152"/>
    </location>
</feature>
<evidence type="ECO:0000259" key="1">
    <source>
        <dbReference type="Pfam" id="PF13649"/>
    </source>
</evidence>
<dbReference type="Proteomes" id="UP001597483">
    <property type="component" value="Unassembled WGS sequence"/>
</dbReference>
<dbReference type="InterPro" id="IPR041698">
    <property type="entry name" value="Methyltransf_25"/>
</dbReference>
<name>A0ABW5HI86_9PSEU</name>
<protein>
    <submittedName>
        <fullName evidence="2">Class I SAM-dependent methyltransferase</fullName>
    </submittedName>
</protein>
<keyword evidence="2" id="KW-0808">Transferase</keyword>
<comment type="caution">
    <text evidence="2">The sequence shown here is derived from an EMBL/GenBank/DDBJ whole genome shotgun (WGS) entry which is preliminary data.</text>
</comment>
<keyword evidence="3" id="KW-1185">Reference proteome</keyword>
<evidence type="ECO:0000313" key="2">
    <source>
        <dbReference type="EMBL" id="MFD2472976.1"/>
    </source>
</evidence>
<evidence type="ECO:0000313" key="3">
    <source>
        <dbReference type="Proteomes" id="UP001597483"/>
    </source>
</evidence>
<proteinExistence type="predicted"/>
<reference evidence="3" key="1">
    <citation type="journal article" date="2019" name="Int. J. Syst. Evol. Microbiol.">
        <title>The Global Catalogue of Microorganisms (GCM) 10K type strain sequencing project: providing services to taxonomists for standard genome sequencing and annotation.</title>
        <authorList>
            <consortium name="The Broad Institute Genomics Platform"/>
            <consortium name="The Broad Institute Genome Sequencing Center for Infectious Disease"/>
            <person name="Wu L."/>
            <person name="Ma J."/>
        </authorList>
    </citation>
    <scope>NUCLEOTIDE SEQUENCE [LARGE SCALE GENOMIC DNA]</scope>
    <source>
        <strain evidence="3">CGMCC 4.7641</strain>
    </source>
</reference>
<dbReference type="EMBL" id="JBHUKS010000028">
    <property type="protein sequence ID" value="MFD2472976.1"/>
    <property type="molecule type" value="Genomic_DNA"/>
</dbReference>
<dbReference type="RefSeq" id="WP_378311100.1">
    <property type="nucleotide sequence ID" value="NZ_JBHUKS010000028.1"/>
</dbReference>
<gene>
    <name evidence="2" type="ORF">ACFSVL_36645</name>
</gene>
<sequence>MTLSETSLTADRARYWLERWDRQQEFYMPDREERFAVLGDVLAELVPREDPLIVDLGVGPGSLSTRLLARFPAARVVGVDADPLLLGLADLAYGSARFRTVTADLRQRGWYEALELDRAPDAFVSTTALHWMNRLPLRDLLGVCGETLAPGGVFVNGDHLYEGAAGPQLDTLNRALTKRRAARAGVVRDEDWAAWWQAVEAAPELADLVAERAGGFAHEVTDRPSVHDYLAFLREAGFAEAGTVWQVGDDRIVAGIR</sequence>
<keyword evidence="2" id="KW-0489">Methyltransferase</keyword>
<dbReference type="SUPFAM" id="SSF53335">
    <property type="entry name" value="S-adenosyl-L-methionine-dependent methyltransferases"/>
    <property type="match status" value="1"/>
</dbReference>
<dbReference type="GO" id="GO:0008168">
    <property type="term" value="F:methyltransferase activity"/>
    <property type="evidence" value="ECO:0007669"/>
    <property type="project" value="UniProtKB-KW"/>
</dbReference>
<accession>A0ABW5HI86</accession>
<dbReference type="GO" id="GO:0032259">
    <property type="term" value="P:methylation"/>
    <property type="evidence" value="ECO:0007669"/>
    <property type="project" value="UniProtKB-KW"/>
</dbReference>
<organism evidence="2 3">
    <name type="scientific">Amycolatopsis silviterrae</name>
    <dbReference type="NCBI Taxonomy" id="1656914"/>
    <lineage>
        <taxon>Bacteria</taxon>
        <taxon>Bacillati</taxon>
        <taxon>Actinomycetota</taxon>
        <taxon>Actinomycetes</taxon>
        <taxon>Pseudonocardiales</taxon>
        <taxon>Pseudonocardiaceae</taxon>
        <taxon>Amycolatopsis</taxon>
    </lineage>
</organism>
<dbReference type="InterPro" id="IPR029063">
    <property type="entry name" value="SAM-dependent_MTases_sf"/>
</dbReference>
<dbReference type="Pfam" id="PF13649">
    <property type="entry name" value="Methyltransf_25"/>
    <property type="match status" value="1"/>
</dbReference>
<dbReference type="Gene3D" id="3.40.50.150">
    <property type="entry name" value="Vaccinia Virus protein VP39"/>
    <property type="match status" value="1"/>
</dbReference>
<dbReference type="CDD" id="cd02440">
    <property type="entry name" value="AdoMet_MTases"/>
    <property type="match status" value="1"/>
</dbReference>